<keyword evidence="2" id="KW-1185">Reference proteome</keyword>
<dbReference type="InterPro" id="IPR021428">
    <property type="entry name" value="DUF3078"/>
</dbReference>
<protein>
    <submittedName>
        <fullName evidence="1">DUF3078 domain-containing protein</fullName>
    </submittedName>
</protein>
<evidence type="ECO:0000313" key="2">
    <source>
        <dbReference type="Proteomes" id="UP001319045"/>
    </source>
</evidence>
<organism evidence="1 2">
    <name type="scientific">Prevotella herbatica</name>
    <dbReference type="NCBI Taxonomy" id="2801997"/>
    <lineage>
        <taxon>Bacteria</taxon>
        <taxon>Pseudomonadati</taxon>
        <taxon>Bacteroidota</taxon>
        <taxon>Bacteroidia</taxon>
        <taxon>Bacteroidales</taxon>
        <taxon>Prevotellaceae</taxon>
        <taxon>Prevotella</taxon>
    </lineage>
</organism>
<name>A0ABN6EFN6_9BACT</name>
<gene>
    <name evidence="1" type="ORF">prwr041_00470</name>
</gene>
<sequence>MAQNIKTTPPSTKYSAFTNKYIDSMEAAKSDFDYSLSQYGNDSLYISFFPKANYAPLFLPPTFYKGISHRTLAIGSYKNDMQNEAIDNVMMSIYLKRPDLIRTTESHLDIIGPTLEVNHRITPDEQQLTKHVAPKAVEPELEDFGISIYKPNFWSYNGDYYLQFLQNYVSDNWYKGGESNYSIIGAVTLQANYNNKQKIKWENKLEMKLGLQTSQSDSLHTLKTTEDLLRYTGKFGLQATKKWYYTVQLLANTQFMRGYKNNDVFTYSDFASPMNINLSLGMDYNVEWFGKKLIGTIHLAPAAYNFKYVSRLALSTRYGLREGHHTLNDIGSECTLDLTWTFSDMMKWKTRLYGYTTYKRAEIEWENTITFQFNKYISSNIFIYPRFDDGTKRDGKYGYWQYKEYASIGFSYSL</sequence>
<dbReference type="Pfam" id="PF11276">
    <property type="entry name" value="DUF3078"/>
    <property type="match status" value="1"/>
</dbReference>
<accession>A0ABN6EFN6</accession>
<dbReference type="Proteomes" id="UP001319045">
    <property type="component" value="Chromosome"/>
</dbReference>
<reference evidence="1 2" key="1">
    <citation type="journal article" date="2022" name="Int. J. Syst. Evol. Microbiol.">
        <title>Prevotella herbatica sp. nov., a plant polysaccharide-decomposing anaerobic bacterium isolated from a methanogenic reactor.</title>
        <authorList>
            <person name="Uek A."/>
            <person name="Tonouchi A."/>
            <person name="Kaku N."/>
            <person name="Ueki K."/>
        </authorList>
    </citation>
    <scope>NUCLEOTIDE SEQUENCE [LARGE SCALE GENOMIC DNA]</scope>
    <source>
        <strain evidence="1 2">WR041</strain>
    </source>
</reference>
<dbReference type="EMBL" id="AP024484">
    <property type="protein sequence ID" value="BCS84154.1"/>
    <property type="molecule type" value="Genomic_DNA"/>
</dbReference>
<proteinExistence type="predicted"/>
<evidence type="ECO:0000313" key="1">
    <source>
        <dbReference type="EMBL" id="BCS84154.1"/>
    </source>
</evidence>